<evidence type="ECO:0000313" key="3">
    <source>
        <dbReference type="Proteomes" id="UP001064489"/>
    </source>
</evidence>
<evidence type="ECO:0000256" key="1">
    <source>
        <dbReference type="SAM" id="MobiDB-lite"/>
    </source>
</evidence>
<name>A0AAD5J6U0_ACENE</name>
<proteinExistence type="predicted"/>
<feature type="compositionally biased region" description="Polar residues" evidence="1">
    <location>
        <begin position="154"/>
        <end position="180"/>
    </location>
</feature>
<protein>
    <submittedName>
        <fullName evidence="2">Uncharacterized protein</fullName>
    </submittedName>
</protein>
<reference evidence="2" key="1">
    <citation type="journal article" date="2022" name="Plant J.">
        <title>Strategies of tolerance reflected in two North American maple genomes.</title>
        <authorList>
            <person name="McEvoy S.L."/>
            <person name="Sezen U.U."/>
            <person name="Trouern-Trend A."/>
            <person name="McMahon S.M."/>
            <person name="Schaberg P.G."/>
            <person name="Yang J."/>
            <person name="Wegrzyn J.L."/>
            <person name="Swenson N.G."/>
        </authorList>
    </citation>
    <scope>NUCLEOTIDE SEQUENCE</scope>
    <source>
        <strain evidence="2">91603</strain>
    </source>
</reference>
<feature type="region of interest" description="Disordered" evidence="1">
    <location>
        <begin position="148"/>
        <end position="180"/>
    </location>
</feature>
<evidence type="ECO:0000313" key="2">
    <source>
        <dbReference type="EMBL" id="KAI9186472.1"/>
    </source>
</evidence>
<sequence>MKEIYARLQRLSVGTSNFHETFALVSSGGCGRGQSFGGGRGRGRGKIGHFHCTHYGRNNHPLEKCLEKFGKPKWANHNYYLEDNLAAPAPPENNPYTHMPQFDGFVNQPTIGTSLDSKLLSSDPPIPSPVIPTRTQENPLLVYSHRNTFPVGDENNQGGSTPLNQPSIHESNSNPDPTTSTDIYDLDLLIAVRKGQRSIVKYPLANFVSFDALSCSFRTFSLSLSTVSLPRDYHEALTHPGWWLAMEEEMKALCDRGT</sequence>
<organism evidence="2 3">
    <name type="scientific">Acer negundo</name>
    <name type="common">Box elder</name>
    <dbReference type="NCBI Taxonomy" id="4023"/>
    <lineage>
        <taxon>Eukaryota</taxon>
        <taxon>Viridiplantae</taxon>
        <taxon>Streptophyta</taxon>
        <taxon>Embryophyta</taxon>
        <taxon>Tracheophyta</taxon>
        <taxon>Spermatophyta</taxon>
        <taxon>Magnoliopsida</taxon>
        <taxon>eudicotyledons</taxon>
        <taxon>Gunneridae</taxon>
        <taxon>Pentapetalae</taxon>
        <taxon>rosids</taxon>
        <taxon>malvids</taxon>
        <taxon>Sapindales</taxon>
        <taxon>Sapindaceae</taxon>
        <taxon>Hippocastanoideae</taxon>
        <taxon>Acereae</taxon>
        <taxon>Acer</taxon>
    </lineage>
</organism>
<dbReference type="Proteomes" id="UP001064489">
    <property type="component" value="Chromosome 3"/>
</dbReference>
<keyword evidence="3" id="KW-1185">Reference proteome</keyword>
<comment type="caution">
    <text evidence="2">The sequence shown here is derived from an EMBL/GenBank/DDBJ whole genome shotgun (WGS) entry which is preliminary data.</text>
</comment>
<gene>
    <name evidence="2" type="ORF">LWI28_017572</name>
</gene>
<dbReference type="EMBL" id="JAJSOW010000100">
    <property type="protein sequence ID" value="KAI9186472.1"/>
    <property type="molecule type" value="Genomic_DNA"/>
</dbReference>
<accession>A0AAD5J6U0</accession>
<dbReference type="AlphaFoldDB" id="A0AAD5J6U0"/>
<reference evidence="2" key="2">
    <citation type="submission" date="2023-02" db="EMBL/GenBank/DDBJ databases">
        <authorList>
            <person name="Swenson N.G."/>
            <person name="Wegrzyn J.L."/>
            <person name="Mcevoy S.L."/>
        </authorList>
    </citation>
    <scope>NUCLEOTIDE SEQUENCE</scope>
    <source>
        <strain evidence="2">91603</strain>
        <tissue evidence="2">Leaf</tissue>
    </source>
</reference>